<feature type="compositionally biased region" description="Low complexity" evidence="1">
    <location>
        <begin position="100"/>
        <end position="113"/>
    </location>
</feature>
<evidence type="ECO:0000313" key="2">
    <source>
        <dbReference type="EMBL" id="KAK9909670.1"/>
    </source>
</evidence>
<proteinExistence type="predicted"/>
<comment type="caution">
    <text evidence="2">The sequence shown here is derived from an EMBL/GenBank/DDBJ whole genome shotgun (WGS) entry which is preliminary data.</text>
</comment>
<sequence>MQTITAFTSAVPQTRRIVKASASRREVCVKAIIVPKEAQPTLKRNIVGAGLGALLAAQIAILPAAIAGPDLPFGLNNPIGDDIQETRDASKMPANRSEVGSAAASAKGEQAQALSRSVGKAAGREGTEANKEKPSITDGADSGTPKTY</sequence>
<dbReference type="Proteomes" id="UP001491310">
    <property type="component" value="Unassembled WGS sequence"/>
</dbReference>
<evidence type="ECO:0000313" key="3">
    <source>
        <dbReference type="Proteomes" id="UP001491310"/>
    </source>
</evidence>
<gene>
    <name evidence="2" type="ORF">WJX75_005873</name>
</gene>
<dbReference type="EMBL" id="JALJOT010000006">
    <property type="protein sequence ID" value="KAK9909670.1"/>
    <property type="molecule type" value="Genomic_DNA"/>
</dbReference>
<name>A0ABR2YSD4_9CHLO</name>
<protein>
    <submittedName>
        <fullName evidence="2">Uncharacterized protein</fullName>
    </submittedName>
</protein>
<organism evidence="2 3">
    <name type="scientific">Coccomyxa subellipsoidea</name>
    <dbReference type="NCBI Taxonomy" id="248742"/>
    <lineage>
        <taxon>Eukaryota</taxon>
        <taxon>Viridiplantae</taxon>
        <taxon>Chlorophyta</taxon>
        <taxon>core chlorophytes</taxon>
        <taxon>Trebouxiophyceae</taxon>
        <taxon>Trebouxiophyceae incertae sedis</taxon>
        <taxon>Coccomyxaceae</taxon>
        <taxon>Coccomyxa</taxon>
    </lineage>
</organism>
<keyword evidence="3" id="KW-1185">Reference proteome</keyword>
<reference evidence="2 3" key="1">
    <citation type="journal article" date="2024" name="Nat. Commun.">
        <title>Phylogenomics reveals the evolutionary origins of lichenization in chlorophyte algae.</title>
        <authorList>
            <person name="Puginier C."/>
            <person name="Libourel C."/>
            <person name="Otte J."/>
            <person name="Skaloud P."/>
            <person name="Haon M."/>
            <person name="Grisel S."/>
            <person name="Petersen M."/>
            <person name="Berrin J.G."/>
            <person name="Delaux P.M."/>
            <person name="Dal Grande F."/>
            <person name="Keller J."/>
        </authorList>
    </citation>
    <scope>NUCLEOTIDE SEQUENCE [LARGE SCALE GENOMIC DNA]</scope>
    <source>
        <strain evidence="2 3">SAG 216-7</strain>
    </source>
</reference>
<evidence type="ECO:0000256" key="1">
    <source>
        <dbReference type="SAM" id="MobiDB-lite"/>
    </source>
</evidence>
<feature type="compositionally biased region" description="Basic and acidic residues" evidence="1">
    <location>
        <begin position="122"/>
        <end position="135"/>
    </location>
</feature>
<accession>A0ABR2YSD4</accession>
<feature type="region of interest" description="Disordered" evidence="1">
    <location>
        <begin position="78"/>
        <end position="148"/>
    </location>
</feature>